<dbReference type="Pfam" id="PF08284">
    <property type="entry name" value="RVP_2"/>
    <property type="match status" value="1"/>
</dbReference>
<dbReference type="PROSITE" id="PS50158">
    <property type="entry name" value="ZF_CCHC"/>
    <property type="match status" value="1"/>
</dbReference>
<dbReference type="SMART" id="SM00343">
    <property type="entry name" value="ZnF_C2HC"/>
    <property type="match status" value="1"/>
</dbReference>
<evidence type="ECO:0000313" key="4">
    <source>
        <dbReference type="EMBL" id="KAK8921463.1"/>
    </source>
</evidence>
<dbReference type="Gene3D" id="2.40.70.10">
    <property type="entry name" value="Acid Proteases"/>
    <property type="match status" value="1"/>
</dbReference>
<evidence type="ECO:0000313" key="5">
    <source>
        <dbReference type="Proteomes" id="UP001418222"/>
    </source>
</evidence>
<keyword evidence="1" id="KW-0479">Metal-binding</keyword>
<dbReference type="InterPro" id="IPR021109">
    <property type="entry name" value="Peptidase_aspartic_dom_sf"/>
</dbReference>
<feature type="region of interest" description="Disordered" evidence="2">
    <location>
        <begin position="1"/>
        <end position="51"/>
    </location>
</feature>
<feature type="compositionally biased region" description="Low complexity" evidence="2">
    <location>
        <begin position="22"/>
        <end position="42"/>
    </location>
</feature>
<dbReference type="SUPFAM" id="SSF50630">
    <property type="entry name" value="Acid proteases"/>
    <property type="match status" value="1"/>
</dbReference>
<dbReference type="InterPro" id="IPR005162">
    <property type="entry name" value="Retrotrans_gag_dom"/>
</dbReference>
<evidence type="ECO:0000256" key="1">
    <source>
        <dbReference type="PROSITE-ProRule" id="PRU00047"/>
    </source>
</evidence>
<keyword evidence="5" id="KW-1185">Reference proteome</keyword>
<accession>A0AAP0AZS1</accession>
<dbReference type="Pfam" id="PF03732">
    <property type="entry name" value="Retrotrans_gag"/>
    <property type="match status" value="1"/>
</dbReference>
<dbReference type="AlphaFoldDB" id="A0AAP0AZS1"/>
<organism evidence="4 5">
    <name type="scientific">Platanthera zijinensis</name>
    <dbReference type="NCBI Taxonomy" id="2320716"/>
    <lineage>
        <taxon>Eukaryota</taxon>
        <taxon>Viridiplantae</taxon>
        <taxon>Streptophyta</taxon>
        <taxon>Embryophyta</taxon>
        <taxon>Tracheophyta</taxon>
        <taxon>Spermatophyta</taxon>
        <taxon>Magnoliopsida</taxon>
        <taxon>Liliopsida</taxon>
        <taxon>Asparagales</taxon>
        <taxon>Orchidaceae</taxon>
        <taxon>Orchidoideae</taxon>
        <taxon>Orchideae</taxon>
        <taxon>Orchidinae</taxon>
        <taxon>Platanthera</taxon>
    </lineage>
</organism>
<feature type="region of interest" description="Disordered" evidence="2">
    <location>
        <begin position="257"/>
        <end position="303"/>
    </location>
</feature>
<name>A0AAP0AZS1_9ASPA</name>
<sequence length="491" mass="55456">MEEQPQRSVRLEMGQSSSGVHTAGTPPAQPTPQGGVQQAQGVTPPPPVPTPFLQLDMGQILTAILEAFRAQQVPAPQPNLGANWLSIFRGLSPPSYLGTESAVRTEEWLDIMYEMLTGIRCPWEERVALVVSCLESHAKRWWKTLLDTTFADREVAEVTWEDFRAALLEHFVPQSARDDLEERFLQLKQGTRTVVEYHREFDHLARYADSYQLDEAGYIRRFYKGLREDLREALLFVSDGPISRILEMAKRIEEDWHATRGRKRPTEDQGRRGRNDQRRGAVPEGRRTEDQPRQDVRQELREQVILAPPPLRMQEMPRSGGMAYPPPECFLCHQIGHIRRNCPMRGAPPPAPQGGPPAQHYGGRGRGHGRGYQGGDRRQEREQVYALDLAQPQNQEQVIAGIVFISGKPARTLFDTGATHSFVSETFVEGLEGVERFTGSRMRVRLPDGSELLTTDHCNMEAEIGGKAFEAPTMILKLTDYDLILGMVLLH</sequence>
<reference evidence="4 5" key="1">
    <citation type="journal article" date="2022" name="Nat. Plants">
        <title>Genomes of leafy and leafless Platanthera orchids illuminate the evolution of mycoheterotrophy.</title>
        <authorList>
            <person name="Li M.H."/>
            <person name="Liu K.W."/>
            <person name="Li Z."/>
            <person name="Lu H.C."/>
            <person name="Ye Q.L."/>
            <person name="Zhang D."/>
            <person name="Wang J.Y."/>
            <person name="Li Y.F."/>
            <person name="Zhong Z.M."/>
            <person name="Liu X."/>
            <person name="Yu X."/>
            <person name="Liu D.K."/>
            <person name="Tu X.D."/>
            <person name="Liu B."/>
            <person name="Hao Y."/>
            <person name="Liao X.Y."/>
            <person name="Jiang Y.T."/>
            <person name="Sun W.H."/>
            <person name="Chen J."/>
            <person name="Chen Y.Q."/>
            <person name="Ai Y."/>
            <person name="Zhai J.W."/>
            <person name="Wu S.S."/>
            <person name="Zhou Z."/>
            <person name="Hsiao Y.Y."/>
            <person name="Wu W.L."/>
            <person name="Chen Y.Y."/>
            <person name="Lin Y.F."/>
            <person name="Hsu J.L."/>
            <person name="Li C.Y."/>
            <person name="Wang Z.W."/>
            <person name="Zhao X."/>
            <person name="Zhong W.Y."/>
            <person name="Ma X.K."/>
            <person name="Ma L."/>
            <person name="Huang J."/>
            <person name="Chen G.Z."/>
            <person name="Huang M.Z."/>
            <person name="Huang L."/>
            <person name="Peng D.H."/>
            <person name="Luo Y.B."/>
            <person name="Zou S.Q."/>
            <person name="Chen S.P."/>
            <person name="Lan S."/>
            <person name="Tsai W.C."/>
            <person name="Van de Peer Y."/>
            <person name="Liu Z.J."/>
        </authorList>
    </citation>
    <scope>NUCLEOTIDE SEQUENCE [LARGE SCALE GENOMIC DNA]</scope>
    <source>
        <strain evidence="4">Lor287</strain>
    </source>
</reference>
<dbReference type="CDD" id="cd00303">
    <property type="entry name" value="retropepsin_like"/>
    <property type="match status" value="1"/>
</dbReference>
<comment type="caution">
    <text evidence="4">The sequence shown here is derived from an EMBL/GenBank/DDBJ whole genome shotgun (WGS) entry which is preliminary data.</text>
</comment>
<dbReference type="SUPFAM" id="SSF57756">
    <property type="entry name" value="Retrovirus zinc finger-like domains"/>
    <property type="match status" value="1"/>
</dbReference>
<keyword evidence="1" id="KW-0863">Zinc-finger</keyword>
<evidence type="ECO:0000259" key="3">
    <source>
        <dbReference type="PROSITE" id="PS50158"/>
    </source>
</evidence>
<feature type="compositionally biased region" description="Basic and acidic residues" evidence="2">
    <location>
        <begin position="257"/>
        <end position="302"/>
    </location>
</feature>
<dbReference type="InterPro" id="IPR001878">
    <property type="entry name" value="Znf_CCHC"/>
</dbReference>
<evidence type="ECO:0000256" key="2">
    <source>
        <dbReference type="SAM" id="MobiDB-lite"/>
    </source>
</evidence>
<dbReference type="InterPro" id="IPR036875">
    <property type="entry name" value="Znf_CCHC_sf"/>
</dbReference>
<gene>
    <name evidence="4" type="ORF">KSP39_PZI020165</name>
</gene>
<keyword evidence="1" id="KW-0862">Zinc</keyword>
<dbReference type="EMBL" id="JBBWWQ010000018">
    <property type="protein sequence ID" value="KAK8921463.1"/>
    <property type="molecule type" value="Genomic_DNA"/>
</dbReference>
<dbReference type="PANTHER" id="PTHR15503">
    <property type="entry name" value="LDOC1 RELATED"/>
    <property type="match status" value="1"/>
</dbReference>
<dbReference type="GO" id="GO:0003676">
    <property type="term" value="F:nucleic acid binding"/>
    <property type="evidence" value="ECO:0007669"/>
    <property type="project" value="InterPro"/>
</dbReference>
<dbReference type="Proteomes" id="UP001418222">
    <property type="component" value="Unassembled WGS sequence"/>
</dbReference>
<protein>
    <recommendedName>
        <fullName evidence="3">CCHC-type domain-containing protein</fullName>
    </recommendedName>
</protein>
<dbReference type="GO" id="GO:0008270">
    <property type="term" value="F:zinc ion binding"/>
    <property type="evidence" value="ECO:0007669"/>
    <property type="project" value="UniProtKB-KW"/>
</dbReference>
<feature type="region of interest" description="Disordered" evidence="2">
    <location>
        <begin position="349"/>
        <end position="378"/>
    </location>
</feature>
<proteinExistence type="predicted"/>
<dbReference type="InterPro" id="IPR032567">
    <property type="entry name" value="RTL1-rel"/>
</dbReference>
<feature type="domain" description="CCHC-type" evidence="3">
    <location>
        <begin position="329"/>
        <end position="343"/>
    </location>
</feature>